<evidence type="ECO:0000259" key="4">
    <source>
        <dbReference type="SMART" id="SM00199"/>
    </source>
</evidence>
<dbReference type="GeneID" id="102173628"/>
<evidence type="ECO:0000256" key="3">
    <source>
        <dbReference type="SAM" id="SignalP"/>
    </source>
</evidence>
<dbReference type="PANTHER" id="PTHR12015:SF100">
    <property type="entry name" value="C-C MOTIF CHEMOKINE 24"/>
    <property type="match status" value="1"/>
</dbReference>
<feature type="chain" id="PRO_5044086701" evidence="3">
    <location>
        <begin position="24"/>
        <end position="116"/>
    </location>
</feature>
<dbReference type="STRING" id="9925.ENSCHIP00000007220"/>
<dbReference type="FunFam" id="2.40.50.40:FF:000002">
    <property type="entry name" value="C-C motif chemokine"/>
    <property type="match status" value="1"/>
</dbReference>
<evidence type="ECO:0000256" key="2">
    <source>
        <dbReference type="ARBA" id="ARBA00022514"/>
    </source>
</evidence>
<name>A0A452E572_CAPHI</name>
<dbReference type="GO" id="GO:0030838">
    <property type="term" value="P:positive regulation of actin filament polymerization"/>
    <property type="evidence" value="ECO:0007669"/>
    <property type="project" value="Ensembl"/>
</dbReference>
<keyword evidence="3" id="KW-0732">Signal</keyword>
<keyword evidence="6" id="KW-1185">Reference proteome</keyword>
<dbReference type="Gene3D" id="2.40.50.40">
    <property type="match status" value="1"/>
</dbReference>
<dbReference type="InterPro" id="IPR039809">
    <property type="entry name" value="Chemokine_b/g/d"/>
</dbReference>
<dbReference type="Ensembl" id="ENSCHIT00000014960.1">
    <property type="protein sequence ID" value="ENSCHIP00000007220.1"/>
    <property type="gene ID" value="ENSCHIG00000010803.1"/>
</dbReference>
<dbReference type="GO" id="GO:0050729">
    <property type="term" value="P:positive regulation of inflammatory response"/>
    <property type="evidence" value="ECO:0007669"/>
    <property type="project" value="Ensembl"/>
</dbReference>
<dbReference type="KEGG" id="chx:102173628"/>
<dbReference type="OrthoDB" id="9834099at2759"/>
<reference evidence="5 6" key="1">
    <citation type="submission" date="2016-04" db="EMBL/GenBank/DDBJ databases">
        <title>Polished mammalian reference genomes with single-molecule sequencing and chromosome conformation capture applied to the Capra hircus genome.</title>
        <authorList>
            <person name="Bickhart D.M."/>
            <person name="Koren S."/>
            <person name="Rosen B."/>
            <person name="Hastie A."/>
            <person name="Liachko I."/>
            <person name="Sullivan S.T."/>
            <person name="Burton J."/>
            <person name="Sayre B.L."/>
            <person name="Huson H.J."/>
            <person name="Lee J."/>
            <person name="Lam E."/>
            <person name="Kelley C.M."/>
            <person name="Hutchison J.L."/>
            <person name="Zhou Y."/>
            <person name="Sun J."/>
            <person name="Crisa A."/>
            <person name="Schwartz J.C."/>
            <person name="Hammond J.A."/>
            <person name="Schroeder S.G."/>
            <person name="Liu G.E."/>
            <person name="Dunham M."/>
            <person name="Shendure J."/>
            <person name="Sonstegard T.S."/>
            <person name="Phillippy A.M."/>
            <person name="Van Tassell C.P."/>
            <person name="Smith T.P."/>
        </authorList>
    </citation>
    <scope>NUCLEOTIDE SEQUENCE [LARGE SCALE GENOMIC DNA]</scope>
</reference>
<dbReference type="CTD" id="6369"/>
<dbReference type="GO" id="GO:0070098">
    <property type="term" value="P:chemokine-mediated signaling pathway"/>
    <property type="evidence" value="ECO:0007669"/>
    <property type="project" value="Ensembl"/>
</dbReference>
<dbReference type="GO" id="GO:0005615">
    <property type="term" value="C:extracellular space"/>
    <property type="evidence" value="ECO:0007669"/>
    <property type="project" value="UniProtKB-KW"/>
</dbReference>
<dbReference type="GO" id="GO:0006954">
    <property type="term" value="P:inflammatory response"/>
    <property type="evidence" value="ECO:0007669"/>
    <property type="project" value="TreeGrafter"/>
</dbReference>
<keyword evidence="2" id="KW-0202">Cytokine</keyword>
<dbReference type="SMART" id="SM00199">
    <property type="entry name" value="SCY"/>
    <property type="match status" value="1"/>
</dbReference>
<dbReference type="GO" id="GO:0008009">
    <property type="term" value="F:chemokine activity"/>
    <property type="evidence" value="ECO:0007669"/>
    <property type="project" value="Ensembl"/>
</dbReference>
<dbReference type="GO" id="GO:0001938">
    <property type="term" value="P:positive regulation of endothelial cell proliferation"/>
    <property type="evidence" value="ECO:0007669"/>
    <property type="project" value="Ensembl"/>
</dbReference>
<dbReference type="PANTHER" id="PTHR12015">
    <property type="entry name" value="SMALL INDUCIBLE CYTOKINE A"/>
    <property type="match status" value="1"/>
</dbReference>
<dbReference type="AlphaFoldDB" id="A0A452E572"/>
<reference evidence="5" key="3">
    <citation type="submission" date="2025-09" db="UniProtKB">
        <authorList>
            <consortium name="Ensembl"/>
        </authorList>
    </citation>
    <scope>IDENTIFICATION</scope>
</reference>
<dbReference type="GO" id="GO:2000418">
    <property type="term" value="P:positive regulation of eosinophil migration"/>
    <property type="evidence" value="ECO:0007669"/>
    <property type="project" value="Ensembl"/>
</dbReference>
<dbReference type="GO" id="GO:0048245">
    <property type="term" value="P:eosinophil chemotaxis"/>
    <property type="evidence" value="ECO:0007669"/>
    <property type="project" value="Ensembl"/>
</dbReference>
<evidence type="ECO:0000256" key="1">
    <source>
        <dbReference type="ARBA" id="ARBA00010868"/>
    </source>
</evidence>
<dbReference type="GeneTree" id="ENSGT01100000263482"/>
<accession>A0A452E572</accession>
<protein>
    <submittedName>
        <fullName evidence="5">C-C motif chemokine ligand 24</fullName>
    </submittedName>
</protein>
<dbReference type="GO" id="GO:0008360">
    <property type="term" value="P:regulation of cell shape"/>
    <property type="evidence" value="ECO:0007669"/>
    <property type="project" value="Ensembl"/>
</dbReference>
<dbReference type="RefSeq" id="XP_017896566.1">
    <property type="nucleotide sequence ID" value="XM_018041077.1"/>
</dbReference>
<evidence type="ECO:0000313" key="6">
    <source>
        <dbReference type="Proteomes" id="UP000291000"/>
    </source>
</evidence>
<organism evidence="5 6">
    <name type="scientific">Capra hircus</name>
    <name type="common">Goat</name>
    <dbReference type="NCBI Taxonomy" id="9925"/>
    <lineage>
        <taxon>Eukaryota</taxon>
        <taxon>Metazoa</taxon>
        <taxon>Chordata</taxon>
        <taxon>Craniata</taxon>
        <taxon>Vertebrata</taxon>
        <taxon>Euteleostomi</taxon>
        <taxon>Mammalia</taxon>
        <taxon>Eutheria</taxon>
        <taxon>Laurasiatheria</taxon>
        <taxon>Artiodactyla</taxon>
        <taxon>Ruminantia</taxon>
        <taxon>Pecora</taxon>
        <taxon>Bovidae</taxon>
        <taxon>Caprinae</taxon>
        <taxon>Capra</taxon>
    </lineage>
</organism>
<dbReference type="SUPFAM" id="SSF54117">
    <property type="entry name" value="Interleukin 8-like chemokines"/>
    <property type="match status" value="1"/>
</dbReference>
<evidence type="ECO:0000313" key="5">
    <source>
        <dbReference type="Ensembl" id="ENSCHIP00000007220.1"/>
    </source>
</evidence>
<dbReference type="GO" id="GO:0031728">
    <property type="term" value="F:CCR3 chemokine receptor binding"/>
    <property type="evidence" value="ECO:0007669"/>
    <property type="project" value="Ensembl"/>
</dbReference>
<dbReference type="Proteomes" id="UP000291000">
    <property type="component" value="Chromosome 25"/>
</dbReference>
<dbReference type="Bgee" id="ENSCHIG00000010803">
    <property type="expression patterns" value="Expressed in ileum and 13 other cell types or tissues"/>
</dbReference>
<gene>
    <name evidence="5" type="primary">CCL24</name>
</gene>
<dbReference type="InterPro" id="IPR001811">
    <property type="entry name" value="Chemokine_IL8-like_dom"/>
</dbReference>
<feature type="domain" description="Chemokine interleukin-8-like" evidence="4">
    <location>
        <begin position="27"/>
        <end position="86"/>
    </location>
</feature>
<sequence length="116" mass="12741">MAGPVTMATSLLLLALCITPADSVILPSSCCITFISKKISESRVISYQLTNRSICPQAGVIFTTRKGQKFCGNPKLPWVQKYMKNLDAKQKKASTGTRVMSTTAPFWRHPANSTFI</sequence>
<dbReference type="GO" id="GO:0061844">
    <property type="term" value="P:antimicrobial humoral immune response mediated by antimicrobial peptide"/>
    <property type="evidence" value="ECO:0007669"/>
    <property type="project" value="TreeGrafter"/>
</dbReference>
<dbReference type="InterPro" id="IPR036048">
    <property type="entry name" value="Interleukin_8-like_sf"/>
</dbReference>
<dbReference type="EMBL" id="LWLT01000031">
    <property type="status" value="NOT_ANNOTATED_CDS"/>
    <property type="molecule type" value="Genomic_DNA"/>
</dbReference>
<reference evidence="5" key="2">
    <citation type="submission" date="2025-08" db="UniProtKB">
        <authorList>
            <consortium name="Ensembl"/>
        </authorList>
    </citation>
    <scope>IDENTIFICATION</scope>
</reference>
<dbReference type="CDD" id="cd00272">
    <property type="entry name" value="Chemokine_CC"/>
    <property type="match status" value="1"/>
</dbReference>
<dbReference type="OMA" id="QKFCGNP"/>
<comment type="similarity">
    <text evidence="1">Belongs to the intercrine beta (chemokine CC) family.</text>
</comment>
<dbReference type="GO" id="GO:0007010">
    <property type="term" value="P:cytoskeleton organization"/>
    <property type="evidence" value="ECO:0007669"/>
    <property type="project" value="Ensembl"/>
</dbReference>
<dbReference type="Pfam" id="PF00048">
    <property type="entry name" value="IL8"/>
    <property type="match status" value="1"/>
</dbReference>
<proteinExistence type="inferred from homology"/>
<dbReference type="GO" id="GO:0045766">
    <property type="term" value="P:positive regulation of angiogenesis"/>
    <property type="evidence" value="ECO:0007669"/>
    <property type="project" value="Ensembl"/>
</dbReference>
<feature type="signal peptide" evidence="3">
    <location>
        <begin position="1"/>
        <end position="23"/>
    </location>
</feature>